<dbReference type="STRING" id="205917.A0A4Y9YYP8"/>
<dbReference type="InterPro" id="IPR036188">
    <property type="entry name" value="FAD/NAD-bd_sf"/>
</dbReference>
<organism evidence="7 8">
    <name type="scientific">Dentipellis fragilis</name>
    <dbReference type="NCBI Taxonomy" id="205917"/>
    <lineage>
        <taxon>Eukaryota</taxon>
        <taxon>Fungi</taxon>
        <taxon>Dikarya</taxon>
        <taxon>Basidiomycota</taxon>
        <taxon>Agaricomycotina</taxon>
        <taxon>Agaricomycetes</taxon>
        <taxon>Russulales</taxon>
        <taxon>Hericiaceae</taxon>
        <taxon>Dentipellis</taxon>
    </lineage>
</organism>
<dbReference type="AlphaFoldDB" id="A0A4Y9YYP8"/>
<dbReference type="InterPro" id="IPR002938">
    <property type="entry name" value="FAD-bd"/>
</dbReference>
<dbReference type="Pfam" id="PF01494">
    <property type="entry name" value="FAD_binding_3"/>
    <property type="match status" value="1"/>
</dbReference>
<comment type="caution">
    <text evidence="7">The sequence shown here is derived from an EMBL/GenBank/DDBJ whole genome shotgun (WGS) entry which is preliminary data.</text>
</comment>
<keyword evidence="5" id="KW-0503">Monooxygenase</keyword>
<dbReference type="PRINTS" id="PR00420">
    <property type="entry name" value="RNGMNOXGNASE"/>
</dbReference>
<gene>
    <name evidence="7" type="ORF">EVG20_g4399</name>
</gene>
<evidence type="ECO:0000256" key="4">
    <source>
        <dbReference type="ARBA" id="ARBA00023002"/>
    </source>
</evidence>
<dbReference type="GO" id="GO:0071949">
    <property type="term" value="F:FAD binding"/>
    <property type="evidence" value="ECO:0007669"/>
    <property type="project" value="InterPro"/>
</dbReference>
<dbReference type="GO" id="GO:0004497">
    <property type="term" value="F:monooxygenase activity"/>
    <property type="evidence" value="ECO:0007669"/>
    <property type="project" value="UniProtKB-KW"/>
</dbReference>
<reference evidence="7 8" key="1">
    <citation type="submission" date="2019-02" db="EMBL/GenBank/DDBJ databases">
        <title>Genome sequencing of the rare red list fungi Dentipellis fragilis.</title>
        <authorList>
            <person name="Buettner E."/>
            <person name="Kellner H."/>
        </authorList>
    </citation>
    <scope>NUCLEOTIDE SEQUENCE [LARGE SCALE GENOMIC DNA]</scope>
    <source>
        <strain evidence="7 8">DSM 105465</strain>
    </source>
</reference>
<dbReference type="SUPFAM" id="SSF51905">
    <property type="entry name" value="FAD/NAD(P)-binding domain"/>
    <property type="match status" value="1"/>
</dbReference>
<dbReference type="OrthoDB" id="1878542at2759"/>
<protein>
    <recommendedName>
        <fullName evidence="6">FAD-binding domain-containing protein</fullName>
    </recommendedName>
</protein>
<evidence type="ECO:0000256" key="5">
    <source>
        <dbReference type="ARBA" id="ARBA00023033"/>
    </source>
</evidence>
<keyword evidence="3" id="KW-0274">FAD</keyword>
<keyword evidence="4" id="KW-0560">Oxidoreductase</keyword>
<dbReference type="PANTHER" id="PTHR13789">
    <property type="entry name" value="MONOOXYGENASE"/>
    <property type="match status" value="1"/>
</dbReference>
<proteinExistence type="inferred from homology"/>
<dbReference type="Gene3D" id="3.50.50.60">
    <property type="entry name" value="FAD/NAD(P)-binding domain"/>
    <property type="match status" value="1"/>
</dbReference>
<keyword evidence="2" id="KW-0285">Flavoprotein</keyword>
<evidence type="ECO:0000256" key="1">
    <source>
        <dbReference type="ARBA" id="ARBA00007992"/>
    </source>
</evidence>
<keyword evidence="8" id="KW-1185">Reference proteome</keyword>
<evidence type="ECO:0000313" key="7">
    <source>
        <dbReference type="EMBL" id="TFY66691.1"/>
    </source>
</evidence>
<accession>A0A4Y9YYP8</accession>
<dbReference type="PANTHER" id="PTHR13789:SF147">
    <property type="entry name" value="PUTATIVE (AFU_ORTHOLOGUE AFUA_2G01950)-RELATED"/>
    <property type="match status" value="1"/>
</dbReference>
<feature type="domain" description="FAD-binding" evidence="6">
    <location>
        <begin position="169"/>
        <end position="469"/>
    </location>
</feature>
<evidence type="ECO:0000256" key="3">
    <source>
        <dbReference type="ARBA" id="ARBA00022827"/>
    </source>
</evidence>
<dbReference type="EMBL" id="SEOQ01000226">
    <property type="protein sequence ID" value="TFY66691.1"/>
    <property type="molecule type" value="Genomic_DNA"/>
</dbReference>
<evidence type="ECO:0000313" key="8">
    <source>
        <dbReference type="Proteomes" id="UP000298327"/>
    </source>
</evidence>
<comment type="similarity">
    <text evidence="1">Belongs to the paxM FAD-dependent monooxygenase family.</text>
</comment>
<name>A0A4Y9YYP8_9AGAM</name>
<dbReference type="SUPFAM" id="SSF54373">
    <property type="entry name" value="FAD-linked reductases, C-terminal domain"/>
    <property type="match status" value="1"/>
</dbReference>
<dbReference type="Proteomes" id="UP000298327">
    <property type="component" value="Unassembled WGS sequence"/>
</dbReference>
<dbReference type="InterPro" id="IPR050493">
    <property type="entry name" value="FAD-dep_Monooxygenase_BioMet"/>
</dbReference>
<evidence type="ECO:0000259" key="6">
    <source>
        <dbReference type="Pfam" id="PF01494"/>
    </source>
</evidence>
<sequence>MEDVGSAPRCSTQTACISFGVWAGAIRSTPGVIQIPFGTPSRAGVGGINIYNDGFTKRIEQDTVTCYARRIGIYVEAKYLRPAAEHPEEVGLFYLANGLALLVTPAHSSLYKPILDRMIFPCAALPETLSHPSQRKCYLHSALVSFRDRDYQRVGRLRSLRRRHTNLANVTRLLKRWGVGDRLDKAGIRPRAFVFHRYSNGEQVGWSPLGDQMVADHGEAYHHVHRADVHRILYDMAAPYMTVRLNARVASIDPAVPSLTLHTGEVVHADLVIAADGVKSMLREVVVGGPDKAIPTGDAAYRAIIPTAEMAKDPELKWFVDNPQMNSWMGPGRHIMMYKIRPTDWNVVMAHPDDGALESWTAEGDLGKMREEFKDFEPRVQKMLNLIPRIMDWRLMDREPLPKWVHEDGKVALLGDSCHPMLPYRAQGAAMAIEDAAVLGVFFAHITDRSQIGPLLHAYEKIRYPRTSKTQLSARSNQRTFHYEDGPEQVARDNSMRQAMLQLQGKTNGNSADNVGNANQWADKRLNQEQFNYDAELEAEKWWQENGGAVLASAA</sequence>
<evidence type="ECO:0000256" key="2">
    <source>
        <dbReference type="ARBA" id="ARBA00022630"/>
    </source>
</evidence>